<feature type="domain" description="Saposin B-type" evidence="4">
    <location>
        <begin position="242"/>
        <end position="324"/>
    </location>
</feature>
<dbReference type="GO" id="GO:0006665">
    <property type="term" value="P:sphingolipid metabolic process"/>
    <property type="evidence" value="ECO:0007669"/>
    <property type="project" value="InterPro"/>
</dbReference>
<keyword evidence="3" id="KW-0732">Signal</keyword>
<dbReference type="SUPFAM" id="SSF47862">
    <property type="entry name" value="Saposin"/>
    <property type="match status" value="4"/>
</dbReference>
<keyword evidence="2" id="KW-0325">Glycoprotein</keyword>
<evidence type="ECO:0000259" key="4">
    <source>
        <dbReference type="PROSITE" id="PS50015"/>
    </source>
</evidence>
<feature type="domain" description="Saposin B-type" evidence="4">
    <location>
        <begin position="26"/>
        <end position="106"/>
    </location>
</feature>
<keyword evidence="1" id="KW-1015">Disulfide bond</keyword>
<proteinExistence type="predicted"/>
<feature type="signal peptide" evidence="3">
    <location>
        <begin position="1"/>
        <end position="16"/>
    </location>
</feature>
<dbReference type="Gene3D" id="1.10.225.10">
    <property type="entry name" value="Saposin-like"/>
    <property type="match status" value="4"/>
</dbReference>
<evidence type="ECO:0000256" key="3">
    <source>
        <dbReference type="SAM" id="SignalP"/>
    </source>
</evidence>
<evidence type="ECO:0000313" key="6">
    <source>
        <dbReference type="WBParaSite" id="MBELARI_LOCUS6391"/>
    </source>
</evidence>
<dbReference type="PROSITE" id="PS50015">
    <property type="entry name" value="SAP_B"/>
    <property type="match status" value="4"/>
</dbReference>
<dbReference type="InterPro" id="IPR011001">
    <property type="entry name" value="Saposin-like"/>
</dbReference>
<dbReference type="WBParaSite" id="MBELARI_LOCUS6391">
    <property type="protein sequence ID" value="MBELARI_LOCUS6391"/>
    <property type="gene ID" value="MBELARI_LOCUS6391"/>
</dbReference>
<dbReference type="SMART" id="SM00741">
    <property type="entry name" value="SapB"/>
    <property type="match status" value="4"/>
</dbReference>
<name>A0AAF3JAE5_9BILA</name>
<accession>A0AAF3JAE5</accession>
<dbReference type="PRINTS" id="PR01797">
    <property type="entry name" value="SAPOSIN"/>
</dbReference>
<dbReference type="GO" id="GO:0016020">
    <property type="term" value="C:membrane"/>
    <property type="evidence" value="ECO:0007669"/>
    <property type="project" value="GOC"/>
</dbReference>
<dbReference type="AlphaFoldDB" id="A0AAF3JAE5"/>
<protein>
    <submittedName>
        <fullName evidence="6">Saposin B-type domain-containing protein</fullName>
    </submittedName>
</protein>
<dbReference type="InterPro" id="IPR051428">
    <property type="entry name" value="Sphingo_Act-Surfact_Prot"/>
</dbReference>
<dbReference type="GO" id="GO:0005764">
    <property type="term" value="C:lysosome"/>
    <property type="evidence" value="ECO:0007669"/>
    <property type="project" value="InterPro"/>
</dbReference>
<evidence type="ECO:0000256" key="1">
    <source>
        <dbReference type="ARBA" id="ARBA00023157"/>
    </source>
</evidence>
<feature type="domain" description="Saposin B-type" evidence="4">
    <location>
        <begin position="337"/>
        <end position="415"/>
    </location>
</feature>
<feature type="chain" id="PRO_5042180924" evidence="3">
    <location>
        <begin position="17"/>
        <end position="415"/>
    </location>
</feature>
<dbReference type="InterPro" id="IPR008373">
    <property type="entry name" value="Saposin"/>
</dbReference>
<dbReference type="PANTHER" id="PTHR11480">
    <property type="entry name" value="SAPOSIN-RELATED"/>
    <property type="match status" value="1"/>
</dbReference>
<sequence>MRALLCVLALVGLSFASQNPIRADRFADTCDDCQSLVSRFISASRDQTRRAQLQSALNVACSYAPRYKAECKVLVKNIERVVLKMEPYMKNHRAVCKRLHLCDSQSEIAAFAKLFMLAAKQHMDMIDGQQDQLCSECQMTAEGISKVIGEKGRQQRLLRFTKKTLCDNTGKHKEICNNAATELIPAFFTDMEGLFADSNKACQAMGMCKSPSAHLRQRRPDVKLYEVMRRFWDKSPKTQQGDTLECFTCELENEVLCDELAKPTSCQNIANQIRDAVCPKLPKDYLAGCEDFLNLYAPTVVVMTVEQMDPIAMCQKSGKCPNSTLATMAMMSKADKKAMACDACRATTTYSREGLKEPQFISDLVAGVENLACQAFPGMYQDLCGTMVETFVPQLLNSFIKALGDPEICEKRALC</sequence>
<evidence type="ECO:0000256" key="2">
    <source>
        <dbReference type="ARBA" id="ARBA00023180"/>
    </source>
</evidence>
<dbReference type="InterPro" id="IPR008139">
    <property type="entry name" value="SaposinB_dom"/>
</dbReference>
<reference evidence="6" key="1">
    <citation type="submission" date="2024-02" db="UniProtKB">
        <authorList>
            <consortium name="WormBaseParasite"/>
        </authorList>
    </citation>
    <scope>IDENTIFICATION</scope>
</reference>
<feature type="domain" description="Saposin B-type" evidence="4">
    <location>
        <begin position="130"/>
        <end position="212"/>
    </location>
</feature>
<keyword evidence="5" id="KW-1185">Reference proteome</keyword>
<dbReference type="Proteomes" id="UP000887575">
    <property type="component" value="Unassembled WGS sequence"/>
</dbReference>
<evidence type="ECO:0000313" key="5">
    <source>
        <dbReference type="Proteomes" id="UP000887575"/>
    </source>
</evidence>
<organism evidence="5 6">
    <name type="scientific">Mesorhabditis belari</name>
    <dbReference type="NCBI Taxonomy" id="2138241"/>
    <lineage>
        <taxon>Eukaryota</taxon>
        <taxon>Metazoa</taxon>
        <taxon>Ecdysozoa</taxon>
        <taxon>Nematoda</taxon>
        <taxon>Chromadorea</taxon>
        <taxon>Rhabditida</taxon>
        <taxon>Rhabditina</taxon>
        <taxon>Rhabditomorpha</taxon>
        <taxon>Rhabditoidea</taxon>
        <taxon>Rhabditidae</taxon>
        <taxon>Mesorhabditinae</taxon>
        <taxon>Mesorhabditis</taxon>
    </lineage>
</organism>